<comment type="caution">
    <text evidence="1">The sequence shown here is derived from an EMBL/GenBank/DDBJ whole genome shotgun (WGS) entry which is preliminary data.</text>
</comment>
<evidence type="ECO:0000313" key="2">
    <source>
        <dbReference type="Proteomes" id="UP001146120"/>
    </source>
</evidence>
<reference evidence="1" key="2">
    <citation type="journal article" date="2023" name="Microbiol Resour">
        <title>Decontamination and Annotation of the Draft Genome Sequence of the Oomycete Lagenidium giganteum ARSEF 373.</title>
        <authorList>
            <person name="Morgan W.R."/>
            <person name="Tartar A."/>
        </authorList>
    </citation>
    <scope>NUCLEOTIDE SEQUENCE</scope>
    <source>
        <strain evidence="1">ARSEF 373</strain>
    </source>
</reference>
<sequence length="38" mass="4572">MRVCAPVTSHPALPSLPSFHWKRWRHRSPGWLFGRWQC</sequence>
<keyword evidence="2" id="KW-1185">Reference proteome</keyword>
<dbReference type="EMBL" id="DAKRPA010000322">
    <property type="protein sequence ID" value="DAZ93365.1"/>
    <property type="molecule type" value="Genomic_DNA"/>
</dbReference>
<dbReference type="Proteomes" id="UP001146120">
    <property type="component" value="Unassembled WGS sequence"/>
</dbReference>
<organism evidence="1 2">
    <name type="scientific">Lagenidium giganteum</name>
    <dbReference type="NCBI Taxonomy" id="4803"/>
    <lineage>
        <taxon>Eukaryota</taxon>
        <taxon>Sar</taxon>
        <taxon>Stramenopiles</taxon>
        <taxon>Oomycota</taxon>
        <taxon>Peronosporomycetes</taxon>
        <taxon>Pythiales</taxon>
        <taxon>Pythiaceae</taxon>
    </lineage>
</organism>
<name>A0AAV2YDG2_9STRA</name>
<proteinExistence type="predicted"/>
<gene>
    <name evidence="1" type="ORF">N0F65_001550</name>
</gene>
<reference evidence="1" key="1">
    <citation type="submission" date="2022-11" db="EMBL/GenBank/DDBJ databases">
        <authorList>
            <person name="Morgan W.R."/>
            <person name="Tartar A."/>
        </authorList>
    </citation>
    <scope>NUCLEOTIDE SEQUENCE</scope>
    <source>
        <strain evidence="1">ARSEF 373</strain>
    </source>
</reference>
<evidence type="ECO:0000313" key="1">
    <source>
        <dbReference type="EMBL" id="DAZ93365.1"/>
    </source>
</evidence>
<accession>A0AAV2YDG2</accession>
<dbReference type="AlphaFoldDB" id="A0AAV2YDG2"/>
<protein>
    <submittedName>
        <fullName evidence="1">Uncharacterized protein</fullName>
    </submittedName>
</protein>